<dbReference type="PANTHER" id="PTHR46825">
    <property type="entry name" value="D-ALANYL-D-ALANINE-CARBOXYPEPTIDASE/ENDOPEPTIDASE AMPH"/>
    <property type="match status" value="1"/>
</dbReference>
<dbReference type="InterPro" id="IPR001466">
    <property type="entry name" value="Beta-lactam-related"/>
</dbReference>
<reference evidence="5 6" key="2">
    <citation type="submission" date="2016-10" db="EMBL/GenBank/DDBJ databases">
        <authorList>
            <person name="Varghese N."/>
            <person name="Submissions S."/>
        </authorList>
    </citation>
    <scope>NUCLEOTIDE SEQUENCE [LARGE SCALE GENOMIC DNA]</scope>
    <source>
        <strain evidence="6">ATCC 20501</strain>
        <strain evidence="4 5">CGMCC 4.3529</strain>
    </source>
</reference>
<accession>A0A1H6BJC1</accession>
<accession>A0A1I2E5A7</accession>
<sequence length="370" mass="39645">MTKPAPGTTPAPSSTAGNDHTAVERLLDRAVTEGGVPGILAEARTGDLRWFGSAGVADTEAGGARLPEHRFRIGSITKTFVAVVVLQLVSERKLSLGDTVAHLLPGAVGGNGHDGSKIAVRQLLNHTSGVFDYTRDQDALSQRESYSPEQLVQIAMSHPADFEPGAGWAYSNTNYVLAGMIVERVTGRELADEIAQRITQPLGLDGTCLPRGNDQSIRGPHSRHYTKLHQPDPGAEIYDVTEMDPTPFWAAGGMISTAGDLNEFFGELLSGRLLPAEQQRAMFTTVATENWIPRTTYGLGVSSVTLPGGTTAWGMGGAIFGSWSYAYGTRDGKRFITTNVNGDWTTGGWDDPIGIFTDVLRAELCASDRR</sequence>
<evidence type="ECO:0000313" key="4">
    <source>
        <dbReference type="EMBL" id="SFE88025.1"/>
    </source>
</evidence>
<dbReference type="GO" id="GO:0004180">
    <property type="term" value="F:carboxypeptidase activity"/>
    <property type="evidence" value="ECO:0007669"/>
    <property type="project" value="UniProtKB-KW"/>
</dbReference>
<name>A0A1H6BJC1_9PSEU</name>
<dbReference type="EMBL" id="FNVB01000004">
    <property type="protein sequence ID" value="SEG60848.1"/>
    <property type="molecule type" value="Genomic_DNA"/>
</dbReference>
<feature type="region of interest" description="Disordered" evidence="1">
    <location>
        <begin position="1"/>
        <end position="20"/>
    </location>
</feature>
<dbReference type="Gene3D" id="3.40.710.10">
    <property type="entry name" value="DD-peptidase/beta-lactamase superfamily"/>
    <property type="match status" value="1"/>
</dbReference>
<dbReference type="SMR" id="A0A1H6BJC1"/>
<feature type="compositionally biased region" description="Low complexity" evidence="1">
    <location>
        <begin position="1"/>
        <end position="17"/>
    </location>
</feature>
<evidence type="ECO:0000313" key="6">
    <source>
        <dbReference type="Proteomes" id="UP000236729"/>
    </source>
</evidence>
<keyword evidence="5" id="KW-1185">Reference proteome</keyword>
<keyword evidence="3" id="KW-0645">Protease</keyword>
<keyword evidence="3" id="KW-0378">Hydrolase</keyword>
<feature type="domain" description="Beta-lactamase-related" evidence="2">
    <location>
        <begin position="23"/>
        <end position="327"/>
    </location>
</feature>
<dbReference type="InterPro" id="IPR012338">
    <property type="entry name" value="Beta-lactam/transpept-like"/>
</dbReference>
<dbReference type="Proteomes" id="UP000236729">
    <property type="component" value="Unassembled WGS sequence"/>
</dbReference>
<dbReference type="PANTHER" id="PTHR46825:SF7">
    <property type="entry name" value="D-ALANYL-D-ALANINE CARBOXYPEPTIDASE"/>
    <property type="match status" value="1"/>
</dbReference>
<proteinExistence type="predicted"/>
<keyword evidence="3" id="KW-0121">Carboxypeptidase</keyword>
<dbReference type="AlphaFoldDB" id="A0A1H6BJC1"/>
<protein>
    <submittedName>
        <fullName evidence="3">D-alanyl-D-alanine carboxypeptidase</fullName>
    </submittedName>
</protein>
<dbReference type="EMBL" id="FOME01000015">
    <property type="protein sequence ID" value="SFE88025.1"/>
    <property type="molecule type" value="Genomic_DNA"/>
</dbReference>
<organism evidence="3 6">
    <name type="scientific">Saccharopolyspora kobensis</name>
    <dbReference type="NCBI Taxonomy" id="146035"/>
    <lineage>
        <taxon>Bacteria</taxon>
        <taxon>Bacillati</taxon>
        <taxon>Actinomycetota</taxon>
        <taxon>Actinomycetes</taxon>
        <taxon>Pseudonocardiales</taxon>
        <taxon>Pseudonocardiaceae</taxon>
        <taxon>Saccharopolyspora</taxon>
    </lineage>
</organism>
<evidence type="ECO:0000313" key="3">
    <source>
        <dbReference type="EMBL" id="SEG60848.1"/>
    </source>
</evidence>
<dbReference type="SUPFAM" id="SSF56601">
    <property type="entry name" value="beta-lactamase/transpeptidase-like"/>
    <property type="match status" value="1"/>
</dbReference>
<reference evidence="3" key="1">
    <citation type="submission" date="2016-10" db="EMBL/GenBank/DDBJ databases">
        <authorList>
            <person name="de Groot N.N."/>
        </authorList>
    </citation>
    <scope>NUCLEOTIDE SEQUENCE [LARGE SCALE GENOMIC DNA]</scope>
    <source>
        <strain evidence="3">ATCC 20501</strain>
    </source>
</reference>
<dbReference type="Proteomes" id="UP000199690">
    <property type="component" value="Unassembled WGS sequence"/>
</dbReference>
<dbReference type="InterPro" id="IPR050491">
    <property type="entry name" value="AmpC-like"/>
</dbReference>
<dbReference type="Pfam" id="PF00144">
    <property type="entry name" value="Beta-lactamase"/>
    <property type="match status" value="1"/>
</dbReference>
<gene>
    <name evidence="3" type="ORF">SAMN02982929_02636</name>
    <name evidence="4" type="ORF">SAMN05216506_115129</name>
</gene>
<dbReference type="RefSeq" id="WP_093357573.1">
    <property type="nucleotide sequence ID" value="NZ_FNVB01000004.1"/>
</dbReference>
<evidence type="ECO:0000313" key="5">
    <source>
        <dbReference type="Proteomes" id="UP000199690"/>
    </source>
</evidence>
<evidence type="ECO:0000259" key="2">
    <source>
        <dbReference type="Pfam" id="PF00144"/>
    </source>
</evidence>
<evidence type="ECO:0000256" key="1">
    <source>
        <dbReference type="SAM" id="MobiDB-lite"/>
    </source>
</evidence>